<dbReference type="Proteomes" id="UP000219374">
    <property type="component" value="Unassembled WGS sequence"/>
</dbReference>
<name>A0A286D6T5_9GAMM</name>
<evidence type="ECO:0008006" key="3">
    <source>
        <dbReference type="Google" id="ProtNLM"/>
    </source>
</evidence>
<dbReference type="InterPro" id="IPR018724">
    <property type="entry name" value="2OG-Fe_dioxygenase"/>
</dbReference>
<reference evidence="1 2" key="1">
    <citation type="submission" date="2017-09" db="EMBL/GenBank/DDBJ databases">
        <authorList>
            <person name="Ehlers B."/>
            <person name="Leendertz F.H."/>
        </authorList>
    </citation>
    <scope>NUCLEOTIDE SEQUENCE [LARGE SCALE GENOMIC DNA]</scope>
    <source>
        <strain evidence="1 2">CGMCC 1.10978</strain>
    </source>
</reference>
<organism evidence="1 2">
    <name type="scientific">Pseudoxanthomonas wuyuanensis</name>
    <dbReference type="NCBI Taxonomy" id="1073196"/>
    <lineage>
        <taxon>Bacteria</taxon>
        <taxon>Pseudomonadati</taxon>
        <taxon>Pseudomonadota</taxon>
        <taxon>Gammaproteobacteria</taxon>
        <taxon>Lysobacterales</taxon>
        <taxon>Lysobacteraceae</taxon>
        <taxon>Pseudoxanthomonas</taxon>
    </lineage>
</organism>
<protein>
    <recommendedName>
        <fullName evidence="3">2OG-Fe dioxygenase</fullName>
    </recommendedName>
</protein>
<proteinExistence type="predicted"/>
<dbReference type="Gene3D" id="2.60.120.620">
    <property type="entry name" value="q2cbj1_9rhob like domain"/>
    <property type="match status" value="1"/>
</dbReference>
<dbReference type="AlphaFoldDB" id="A0A286D6T5"/>
<sequence>MHSAGNGAVYQQEPALCGFLLSREAFMVATFLPPFSPVGELLPRLRERGYAVLEPGSVAALCGFPLAALDALKPSWEHLQPDRYLKDGGRYRRRRHSCFIVDDDEVTQAAHRAHWQSLDYNALHGGMQRWFEPMQPEVVAQPAWTGLLATLGRCCSGLKGAQRWYVEAHQFRIDTSDGIGRPTPEGAHRDGVDMVAVMLVDRVGIKGGETRVFAASGPDGQRFTLEAPWSLMLLDDERVIHESTPIQPLAEAGHRDTLVLTYRAGSFQGDE</sequence>
<dbReference type="GO" id="GO:0051213">
    <property type="term" value="F:dioxygenase activity"/>
    <property type="evidence" value="ECO:0007669"/>
    <property type="project" value="InterPro"/>
</dbReference>
<keyword evidence="2" id="KW-1185">Reference proteome</keyword>
<gene>
    <name evidence="1" type="ORF">SAMN06296416_103296</name>
</gene>
<dbReference type="Pfam" id="PF10014">
    <property type="entry name" value="2OG-Fe_Oxy_2"/>
    <property type="match status" value="1"/>
</dbReference>
<dbReference type="EMBL" id="OCND01000003">
    <property type="protein sequence ID" value="SOD54371.1"/>
    <property type="molecule type" value="Genomic_DNA"/>
</dbReference>
<evidence type="ECO:0000313" key="1">
    <source>
        <dbReference type="EMBL" id="SOD54371.1"/>
    </source>
</evidence>
<evidence type="ECO:0000313" key="2">
    <source>
        <dbReference type="Proteomes" id="UP000219374"/>
    </source>
</evidence>
<accession>A0A286D6T5</accession>